<feature type="compositionally biased region" description="Polar residues" evidence="1">
    <location>
        <begin position="1"/>
        <end position="26"/>
    </location>
</feature>
<gene>
    <name evidence="2" type="ORF">PACLA_8A020347</name>
</gene>
<protein>
    <submittedName>
        <fullName evidence="2">Uncharacterized protein</fullName>
    </submittedName>
</protein>
<organism evidence="2 3">
    <name type="scientific">Paramuricea clavata</name>
    <name type="common">Red gorgonian</name>
    <name type="synonym">Violescent sea-whip</name>
    <dbReference type="NCBI Taxonomy" id="317549"/>
    <lineage>
        <taxon>Eukaryota</taxon>
        <taxon>Metazoa</taxon>
        <taxon>Cnidaria</taxon>
        <taxon>Anthozoa</taxon>
        <taxon>Octocorallia</taxon>
        <taxon>Malacalcyonacea</taxon>
        <taxon>Plexauridae</taxon>
        <taxon>Paramuricea</taxon>
    </lineage>
</organism>
<evidence type="ECO:0000313" key="2">
    <source>
        <dbReference type="EMBL" id="CAB3983036.1"/>
    </source>
</evidence>
<feature type="region of interest" description="Disordered" evidence="1">
    <location>
        <begin position="1"/>
        <end position="54"/>
    </location>
</feature>
<proteinExistence type="predicted"/>
<reference evidence="2" key="1">
    <citation type="submission" date="2020-04" db="EMBL/GenBank/DDBJ databases">
        <authorList>
            <person name="Alioto T."/>
            <person name="Alioto T."/>
            <person name="Gomez Garrido J."/>
        </authorList>
    </citation>
    <scope>NUCLEOTIDE SEQUENCE</scope>
    <source>
        <strain evidence="2">A484AB</strain>
    </source>
</reference>
<comment type="caution">
    <text evidence="2">The sequence shown here is derived from an EMBL/GenBank/DDBJ whole genome shotgun (WGS) entry which is preliminary data.</text>
</comment>
<sequence>MPNNYSQELVENEISNHVSEDITYSSRVAKKTKKANDPKAKHKPSSNKSTESEHEVVAVVAVNDVLEKPVDYPATCVVASRSTNNHSISVISSDNATNIEQVTEVSDETDVEFVGVKRSRIKTRRFFLSGINEKVSSKQILNYLQDRQIIPTLLRVFTSKQKGTALSAKLNVKDEDSAKVLDKDFWPKYVRCRNWVSQKQFDKTRNQTTQK</sequence>
<evidence type="ECO:0000313" key="3">
    <source>
        <dbReference type="Proteomes" id="UP001152795"/>
    </source>
</evidence>
<dbReference type="AlphaFoldDB" id="A0A7D9HKP6"/>
<dbReference type="OrthoDB" id="6082704at2759"/>
<accession>A0A7D9HKP6</accession>
<name>A0A7D9HKP6_PARCT</name>
<keyword evidence="3" id="KW-1185">Reference proteome</keyword>
<evidence type="ECO:0000256" key="1">
    <source>
        <dbReference type="SAM" id="MobiDB-lite"/>
    </source>
</evidence>
<dbReference type="Proteomes" id="UP001152795">
    <property type="component" value="Unassembled WGS sequence"/>
</dbReference>
<dbReference type="EMBL" id="CACRXK020000568">
    <property type="protein sequence ID" value="CAB3983036.1"/>
    <property type="molecule type" value="Genomic_DNA"/>
</dbReference>